<comment type="caution">
    <text evidence="2">The sequence shown here is derived from an EMBL/GenBank/DDBJ whole genome shotgun (WGS) entry which is preliminary data.</text>
</comment>
<sequence length="507" mass="56758">MDPSALFAALNNPVPTSNWAVSKHQALEMVLMAKADLETVKTFYEFYPEALTKELFHNVLKCGAKPGVVGFLAEKCPELVDVDAFEMAVVQGPGPDRPTEVEIITLAELNPSVLGPAPGPYTLIPGSLLLILNWKYSQELTQALFKVFELKTNDFDLCDNLFELPGDCPWVDENFTAKRTALDMEALMGMAPVLDSQKTHTIISRCMEWELDACLAFIHRALSNQSLQTFCFTFPKVSQEEQQHQGGEATWFTTPLFQELLSQCTVQNVLSHFVPSNPLAVDFVTTGLCKMPYLKGVSLRVDGDVADLAPTVSSFLSRNSSLTVLSLRATTDTTEKGLDAIIRTLEHDHIVQVFMYSQENVQHNKFERYQEMFVEILDKSNISLNRVTFNDGCNADKMQGYLCNKLHPSEHLLPFYTSLNWLGRKQALDPESTQVEFVELLETVQDIQLLRCGNEDHVTAEATAEDKFNLLYGLLRENPAKWSHASNNNNLPSKPGNGGWGRNQIEV</sequence>
<dbReference type="AlphaFoldDB" id="A0A9N8H9J7"/>
<evidence type="ECO:0000256" key="1">
    <source>
        <dbReference type="SAM" id="MobiDB-lite"/>
    </source>
</evidence>
<accession>A0A9N8H9J7</accession>
<keyword evidence="3" id="KW-1185">Reference proteome</keyword>
<organism evidence="2 3">
    <name type="scientific">Seminavis robusta</name>
    <dbReference type="NCBI Taxonomy" id="568900"/>
    <lineage>
        <taxon>Eukaryota</taxon>
        <taxon>Sar</taxon>
        <taxon>Stramenopiles</taxon>
        <taxon>Ochrophyta</taxon>
        <taxon>Bacillariophyta</taxon>
        <taxon>Bacillariophyceae</taxon>
        <taxon>Bacillariophycidae</taxon>
        <taxon>Naviculales</taxon>
        <taxon>Naviculaceae</taxon>
        <taxon>Seminavis</taxon>
    </lineage>
</organism>
<gene>
    <name evidence="2" type="ORF">SEMRO_257_G100901.1</name>
</gene>
<reference evidence="2" key="1">
    <citation type="submission" date="2020-06" db="EMBL/GenBank/DDBJ databases">
        <authorList>
            <consortium name="Plant Systems Biology data submission"/>
        </authorList>
    </citation>
    <scope>NUCLEOTIDE SEQUENCE</scope>
    <source>
        <strain evidence="2">D6</strain>
    </source>
</reference>
<feature type="region of interest" description="Disordered" evidence="1">
    <location>
        <begin position="483"/>
        <end position="507"/>
    </location>
</feature>
<proteinExistence type="predicted"/>
<evidence type="ECO:0000313" key="2">
    <source>
        <dbReference type="EMBL" id="CAB9506186.1"/>
    </source>
</evidence>
<dbReference type="EMBL" id="CAICTM010000256">
    <property type="protein sequence ID" value="CAB9506186.1"/>
    <property type="molecule type" value="Genomic_DNA"/>
</dbReference>
<name>A0A9N8H9J7_9STRA</name>
<evidence type="ECO:0000313" key="3">
    <source>
        <dbReference type="Proteomes" id="UP001153069"/>
    </source>
</evidence>
<dbReference type="Proteomes" id="UP001153069">
    <property type="component" value="Unassembled WGS sequence"/>
</dbReference>
<protein>
    <submittedName>
        <fullName evidence="2">Uncharacterized protein</fullName>
    </submittedName>
</protein>